<evidence type="ECO:0000256" key="3">
    <source>
        <dbReference type="ARBA" id="ARBA00023172"/>
    </source>
</evidence>
<reference evidence="6" key="1">
    <citation type="submission" date="2016-10" db="EMBL/GenBank/DDBJ databases">
        <authorList>
            <person name="Varghese N."/>
        </authorList>
    </citation>
    <scope>NUCLEOTIDE SEQUENCE [LARGE SCALE GENOMIC DNA]</scope>
    <source>
        <strain evidence="6">DSM 44719</strain>
    </source>
</reference>
<gene>
    <name evidence="5" type="ORF">SAMN04490220_8432</name>
</gene>
<dbReference type="GO" id="GO:0015074">
    <property type="term" value="P:DNA integration"/>
    <property type="evidence" value="ECO:0007669"/>
    <property type="project" value="InterPro"/>
</dbReference>
<dbReference type="Proteomes" id="UP000183407">
    <property type="component" value="Unassembled WGS sequence"/>
</dbReference>
<dbReference type="OrthoDB" id="3698359at2"/>
<dbReference type="PANTHER" id="PTHR30349">
    <property type="entry name" value="PHAGE INTEGRASE-RELATED"/>
    <property type="match status" value="1"/>
</dbReference>
<dbReference type="GO" id="GO:0003677">
    <property type="term" value="F:DNA binding"/>
    <property type="evidence" value="ECO:0007669"/>
    <property type="project" value="UniProtKB-KW"/>
</dbReference>
<dbReference type="PROSITE" id="PS51898">
    <property type="entry name" value="TYR_RECOMBINASE"/>
    <property type="match status" value="1"/>
</dbReference>
<dbReference type="Pfam" id="PF00589">
    <property type="entry name" value="Phage_integrase"/>
    <property type="match status" value="1"/>
</dbReference>
<proteinExistence type="inferred from homology"/>
<dbReference type="PANTHER" id="PTHR30349:SF41">
    <property type="entry name" value="INTEGRASE_RECOMBINASE PROTEIN MJ0367-RELATED"/>
    <property type="match status" value="1"/>
</dbReference>
<dbReference type="InterPro" id="IPR011010">
    <property type="entry name" value="DNA_brk_join_enz"/>
</dbReference>
<dbReference type="GO" id="GO:0006310">
    <property type="term" value="P:DNA recombination"/>
    <property type="evidence" value="ECO:0007669"/>
    <property type="project" value="UniProtKB-KW"/>
</dbReference>
<evidence type="ECO:0000256" key="1">
    <source>
        <dbReference type="ARBA" id="ARBA00008857"/>
    </source>
</evidence>
<organism evidence="5 6">
    <name type="scientific">Rhodococcus jostii</name>
    <dbReference type="NCBI Taxonomy" id="132919"/>
    <lineage>
        <taxon>Bacteria</taxon>
        <taxon>Bacillati</taxon>
        <taxon>Actinomycetota</taxon>
        <taxon>Actinomycetes</taxon>
        <taxon>Mycobacteriales</taxon>
        <taxon>Nocardiaceae</taxon>
        <taxon>Rhodococcus</taxon>
    </lineage>
</organism>
<dbReference type="AlphaFoldDB" id="A0A1H5LWD3"/>
<evidence type="ECO:0000313" key="6">
    <source>
        <dbReference type="Proteomes" id="UP000183407"/>
    </source>
</evidence>
<protein>
    <submittedName>
        <fullName evidence="5">Site-specific recombinase XerD</fullName>
    </submittedName>
</protein>
<feature type="domain" description="Tyr recombinase" evidence="4">
    <location>
        <begin position="148"/>
        <end position="356"/>
    </location>
</feature>
<dbReference type="Gene3D" id="1.10.443.10">
    <property type="entry name" value="Intergrase catalytic core"/>
    <property type="match status" value="1"/>
</dbReference>
<evidence type="ECO:0000259" key="4">
    <source>
        <dbReference type="PROSITE" id="PS51898"/>
    </source>
</evidence>
<dbReference type="InterPro" id="IPR013762">
    <property type="entry name" value="Integrase-like_cat_sf"/>
</dbReference>
<dbReference type="EMBL" id="FNTL01000005">
    <property type="protein sequence ID" value="SEE80807.1"/>
    <property type="molecule type" value="Genomic_DNA"/>
</dbReference>
<evidence type="ECO:0000313" key="5">
    <source>
        <dbReference type="EMBL" id="SEE80807.1"/>
    </source>
</evidence>
<accession>A0A1H5LWD3</accession>
<keyword evidence="3" id="KW-0233">DNA recombination</keyword>
<dbReference type="InterPro" id="IPR050090">
    <property type="entry name" value="Tyrosine_recombinase_XerCD"/>
</dbReference>
<sequence>MRRGDLAGAAHLELVSGVVQLRPEDAMVEAMLRGWRSQQAARGLQEETIAPRERLVHRFISFTNEYPWRWGPAHVDEWTQSLTGELHLAPSTIRGYQTDLRLFSEYLCDARYGWTAVCEAEFGHGEHPVPICHEWNTIAHLNDYEGSPEARPFSRDELQHFLDYADDQVDRAVRAKRKGALAAYRDATLFKVVYGWGLRRNETAKLDLVDWGRNPAAPEFGRFGMLHVRYGKAVRGQPPRRRNVPSVMGWAVDAVSDYVENIRPRFGCEDHPALWVTERGGRVNPAEINARFVAYRDALGLTKALTPHSLRHSWVTHLTEDGVDRRFIQEAVGHRCDTSTALYTHVSGDFMNTALRRALTAAFDENRDPHPKET</sequence>
<name>A0A1H5LWD3_RHOJO</name>
<keyword evidence="2" id="KW-0238">DNA-binding</keyword>
<dbReference type="SUPFAM" id="SSF56349">
    <property type="entry name" value="DNA breaking-rejoining enzymes"/>
    <property type="match status" value="1"/>
</dbReference>
<dbReference type="InterPro" id="IPR002104">
    <property type="entry name" value="Integrase_catalytic"/>
</dbReference>
<comment type="similarity">
    <text evidence="1">Belongs to the 'phage' integrase family.</text>
</comment>
<evidence type="ECO:0000256" key="2">
    <source>
        <dbReference type="ARBA" id="ARBA00023125"/>
    </source>
</evidence>